<evidence type="ECO:0000313" key="1">
    <source>
        <dbReference type="EMBL" id="UWP58001.1"/>
    </source>
</evidence>
<dbReference type="Gene3D" id="3.10.450.50">
    <property type="match status" value="1"/>
</dbReference>
<dbReference type="InterPro" id="IPR004027">
    <property type="entry name" value="SEC_C_motif"/>
</dbReference>
<keyword evidence="2" id="KW-1185">Reference proteome</keyword>
<name>A0ABY5VCS4_9FIRM</name>
<dbReference type="Proteomes" id="UP001060164">
    <property type="component" value="Chromosome"/>
</dbReference>
<gene>
    <name evidence="1" type="ORF">NQ502_11415</name>
</gene>
<reference evidence="1" key="1">
    <citation type="journal article" date="2022" name="Cell">
        <title>Design, construction, and in vivo augmentation of a complex gut microbiome.</title>
        <authorList>
            <person name="Cheng A.G."/>
            <person name="Ho P.Y."/>
            <person name="Aranda-Diaz A."/>
            <person name="Jain S."/>
            <person name="Yu F.B."/>
            <person name="Meng X."/>
            <person name="Wang M."/>
            <person name="Iakiviak M."/>
            <person name="Nagashima K."/>
            <person name="Zhao A."/>
            <person name="Murugkar P."/>
            <person name="Patil A."/>
            <person name="Atabakhsh K."/>
            <person name="Weakley A."/>
            <person name="Yan J."/>
            <person name="Brumbaugh A.R."/>
            <person name="Higginbottom S."/>
            <person name="Dimas A."/>
            <person name="Shiver A.L."/>
            <person name="Deutschbauer A."/>
            <person name="Neff N."/>
            <person name="Sonnenburg J.L."/>
            <person name="Huang K.C."/>
            <person name="Fischbach M.A."/>
        </authorList>
    </citation>
    <scope>NUCLEOTIDE SEQUENCE</scope>
    <source>
        <strain evidence="1">DSM 19829</strain>
    </source>
</reference>
<dbReference type="Pfam" id="PF02810">
    <property type="entry name" value="SEC-C"/>
    <property type="match status" value="1"/>
</dbReference>
<accession>A0ABY5VCS4</accession>
<sequence length="363" mass="42361">MTKEQMNLFRKACEAPQDISINEVVDSMQLCRYWLGSFEEDTDRFCVFEEIKEIFREIDDEKFRAEQYKKGWMMKCVHFFMEYYGVAPVEVIYELYKLQVKDTIEDMIDMLWEMPIDIVESCIFPLDKLGLTNWPKDDPIYSPRGILIHLPIFEEEGELERLLREQGDKEFYIPSVQHIEEICMNGYETSSLAYKKLEAFFRKKLNMSYEHAVTWCFQVWANSYEGESPGDVISKMSETGTVFQSEKQMDDFIGLLMEAHNNTRMKENRGHKPNELVRKEFSGGMPTIVPGSSHVAEMLRDAMPQLNEMGFSVDLDENADVATTLIYPKGRKDKPVRVEKKIYPNDPCPCGSGKKYKKCCGRK</sequence>
<proteinExistence type="predicted"/>
<dbReference type="SUPFAM" id="SSF103642">
    <property type="entry name" value="Sec-C motif"/>
    <property type="match status" value="1"/>
</dbReference>
<organism evidence="1 2">
    <name type="scientific">Ruminococcus gauvreauii</name>
    <dbReference type="NCBI Taxonomy" id="438033"/>
    <lineage>
        <taxon>Bacteria</taxon>
        <taxon>Bacillati</taxon>
        <taxon>Bacillota</taxon>
        <taxon>Clostridia</taxon>
        <taxon>Eubacteriales</taxon>
        <taxon>Oscillospiraceae</taxon>
        <taxon>Ruminococcus</taxon>
    </lineage>
</organism>
<protein>
    <submittedName>
        <fullName evidence="1">SEC-C metal-binding domain-containing protein</fullName>
    </submittedName>
</protein>
<evidence type="ECO:0000313" key="2">
    <source>
        <dbReference type="Proteomes" id="UP001060164"/>
    </source>
</evidence>
<dbReference type="EMBL" id="CP102290">
    <property type="protein sequence ID" value="UWP58001.1"/>
    <property type="molecule type" value="Genomic_DNA"/>
</dbReference>
<dbReference type="RefSeq" id="WP_028528495.1">
    <property type="nucleotide sequence ID" value="NZ_CABLBR010000011.1"/>
</dbReference>